<accession>A0A9N9X938</accession>
<dbReference type="GO" id="GO:0022857">
    <property type="term" value="F:transmembrane transporter activity"/>
    <property type="evidence" value="ECO:0007669"/>
    <property type="project" value="InterPro"/>
</dbReference>
<feature type="transmembrane region" description="Helical" evidence="8">
    <location>
        <begin position="344"/>
        <end position="367"/>
    </location>
</feature>
<feature type="transmembrane region" description="Helical" evidence="8">
    <location>
        <begin position="143"/>
        <end position="162"/>
    </location>
</feature>
<feature type="transmembrane region" description="Helical" evidence="8">
    <location>
        <begin position="388"/>
        <end position="408"/>
    </location>
</feature>
<keyword evidence="2" id="KW-0813">Transport</keyword>
<evidence type="ECO:0000256" key="6">
    <source>
        <dbReference type="ARBA" id="ARBA00022989"/>
    </source>
</evidence>
<feature type="transmembrane region" description="Helical" evidence="8">
    <location>
        <begin position="289"/>
        <end position="309"/>
    </location>
</feature>
<feature type="transmembrane region" description="Helical" evidence="8">
    <location>
        <begin position="168"/>
        <end position="189"/>
    </location>
</feature>
<feature type="transmembrane region" description="Helical" evidence="8">
    <location>
        <begin position="111"/>
        <end position="131"/>
    </location>
</feature>
<feature type="transmembrane region" description="Helical" evidence="8">
    <location>
        <begin position="316"/>
        <end position="338"/>
    </location>
</feature>
<evidence type="ECO:0000259" key="9">
    <source>
        <dbReference type="PROSITE" id="PS50850"/>
    </source>
</evidence>
<dbReference type="AlphaFoldDB" id="A0A9N9X938"/>
<name>A0A9N9X938_DIABA</name>
<dbReference type="PANTHER" id="PTHR48021">
    <property type="match status" value="1"/>
</dbReference>
<dbReference type="Gene3D" id="1.20.1250.20">
    <property type="entry name" value="MFS general substrate transporter like domains"/>
    <property type="match status" value="1"/>
</dbReference>
<keyword evidence="6 8" id="KW-1133">Transmembrane helix</keyword>
<comment type="subcellular location">
    <subcellularLocation>
        <location evidence="1">Cell membrane</location>
        <topology evidence="1">Multi-pass membrane protein</topology>
    </subcellularLocation>
</comment>
<dbReference type="FunFam" id="1.20.1250.20:FF:000218">
    <property type="entry name" value="facilitated trehalose transporter Tret1"/>
    <property type="match status" value="1"/>
</dbReference>
<organism evidence="10 11">
    <name type="scientific">Diabrotica balteata</name>
    <name type="common">Banded cucumber beetle</name>
    <dbReference type="NCBI Taxonomy" id="107213"/>
    <lineage>
        <taxon>Eukaryota</taxon>
        <taxon>Metazoa</taxon>
        <taxon>Ecdysozoa</taxon>
        <taxon>Arthropoda</taxon>
        <taxon>Hexapoda</taxon>
        <taxon>Insecta</taxon>
        <taxon>Pterygota</taxon>
        <taxon>Neoptera</taxon>
        <taxon>Endopterygota</taxon>
        <taxon>Coleoptera</taxon>
        <taxon>Polyphaga</taxon>
        <taxon>Cucujiformia</taxon>
        <taxon>Chrysomeloidea</taxon>
        <taxon>Chrysomelidae</taxon>
        <taxon>Galerucinae</taxon>
        <taxon>Diabroticina</taxon>
        <taxon>Diabroticites</taxon>
        <taxon>Diabrotica</taxon>
    </lineage>
</organism>
<keyword evidence="5 8" id="KW-0812">Transmembrane</keyword>
<gene>
    <name evidence="10" type="ORF">DIABBA_LOCUS3458</name>
</gene>
<dbReference type="InterPro" id="IPR050549">
    <property type="entry name" value="MFS_Trehalose_Transporter"/>
</dbReference>
<feature type="domain" description="Major facilitator superfamily (MFS) profile" evidence="9">
    <location>
        <begin position="12"/>
        <end position="442"/>
    </location>
</feature>
<dbReference type="InterPro" id="IPR020846">
    <property type="entry name" value="MFS_dom"/>
</dbReference>
<evidence type="ECO:0000256" key="4">
    <source>
        <dbReference type="ARBA" id="ARBA00022597"/>
    </source>
</evidence>
<evidence type="ECO:0000256" key="8">
    <source>
        <dbReference type="SAM" id="Phobius"/>
    </source>
</evidence>
<feature type="transmembrane region" description="Helical" evidence="8">
    <location>
        <begin position="85"/>
        <end position="105"/>
    </location>
</feature>
<reference evidence="10" key="1">
    <citation type="submission" date="2022-01" db="EMBL/GenBank/DDBJ databases">
        <authorList>
            <person name="King R."/>
        </authorList>
    </citation>
    <scope>NUCLEOTIDE SEQUENCE</scope>
</reference>
<dbReference type="InterPro" id="IPR005828">
    <property type="entry name" value="MFS_sugar_transport-like"/>
</dbReference>
<evidence type="ECO:0000256" key="2">
    <source>
        <dbReference type="ARBA" id="ARBA00022448"/>
    </source>
</evidence>
<dbReference type="Pfam" id="PF00083">
    <property type="entry name" value="Sugar_tr"/>
    <property type="match status" value="1"/>
</dbReference>
<keyword evidence="11" id="KW-1185">Reference proteome</keyword>
<dbReference type="GO" id="GO:0005886">
    <property type="term" value="C:plasma membrane"/>
    <property type="evidence" value="ECO:0007669"/>
    <property type="project" value="UniProtKB-SubCell"/>
</dbReference>
<keyword evidence="3" id="KW-1003">Cell membrane</keyword>
<dbReference type="PROSITE" id="PS00216">
    <property type="entry name" value="SUGAR_TRANSPORT_1"/>
    <property type="match status" value="1"/>
</dbReference>
<evidence type="ECO:0000256" key="5">
    <source>
        <dbReference type="ARBA" id="ARBA00022692"/>
    </source>
</evidence>
<dbReference type="InterPro" id="IPR036259">
    <property type="entry name" value="MFS_trans_sf"/>
</dbReference>
<evidence type="ECO:0000313" key="10">
    <source>
        <dbReference type="EMBL" id="CAG9829688.1"/>
    </source>
</evidence>
<dbReference type="SUPFAM" id="SSF103473">
    <property type="entry name" value="MFS general substrate transporter"/>
    <property type="match status" value="1"/>
</dbReference>
<dbReference type="PANTHER" id="PTHR48021:SF46">
    <property type="entry name" value="MAJOR FACILITATOR SUPERFAMILY (MFS) PROFILE DOMAIN-CONTAINING PROTEIN"/>
    <property type="match status" value="1"/>
</dbReference>
<keyword evidence="7 8" id="KW-0472">Membrane</keyword>
<feature type="transmembrane region" description="Helical" evidence="8">
    <location>
        <begin position="12"/>
        <end position="35"/>
    </location>
</feature>
<evidence type="ECO:0000313" key="11">
    <source>
        <dbReference type="Proteomes" id="UP001153709"/>
    </source>
</evidence>
<feature type="transmembrane region" description="Helical" evidence="8">
    <location>
        <begin position="55"/>
        <end position="73"/>
    </location>
</feature>
<feature type="transmembrane region" description="Helical" evidence="8">
    <location>
        <begin position="414"/>
        <end position="438"/>
    </location>
</feature>
<keyword evidence="4" id="KW-0762">Sugar transport</keyword>
<evidence type="ECO:0000256" key="1">
    <source>
        <dbReference type="ARBA" id="ARBA00004651"/>
    </source>
</evidence>
<evidence type="ECO:0000256" key="3">
    <source>
        <dbReference type="ARBA" id="ARBA00022475"/>
    </source>
</evidence>
<dbReference type="PROSITE" id="PS50850">
    <property type="entry name" value="MFS"/>
    <property type="match status" value="1"/>
</dbReference>
<dbReference type="OrthoDB" id="6133115at2759"/>
<dbReference type="InterPro" id="IPR005829">
    <property type="entry name" value="Sugar_transporter_CS"/>
</dbReference>
<dbReference type="EMBL" id="OU898277">
    <property type="protein sequence ID" value="CAG9829688.1"/>
    <property type="molecule type" value="Genomic_DNA"/>
</dbReference>
<proteinExistence type="predicted"/>
<sequence length="456" mass="51058">MLPVVDVGKTWPQYMAVMTALIAMLNAGIHFGWPSPSLPKIMSDEYKFNISSEEASYITIIGPFGDILGSILYPSLVDKIGRQKTILLIAVPQILSMTMIYLSFFSKLLLYSARFIGGLAEAGCFTILPLYIGEVAEPKVRGVLGSLFSFVFIIGIFLINSVGSYVSIHTAALIFLVLPVIFVIIFFKMPESPYFYVMKSDFSKAEKCLQVLRRKRHVERELTTLVNDINRQMSEPGRYKDLFVIQSNRLACMVMFGLRIIQQLSGTSPISLYMQIIFEKSTDIMSKDLASILIFGLQLSVNFTAVLIVDKIGRKPLLITSCLGCSMILTTMSIYFILQDHTNLNLASLNFVPLVGIVLFTIFFAIGQGNVVNLMMGEMFSSSIKAKASCLMNILFAIFMMLTTKLFQLTSDYFGMYVPFLFFAICQLLGVAFSYFVVPETKGKSLEEIQQELKKS</sequence>
<dbReference type="Proteomes" id="UP001153709">
    <property type="component" value="Chromosome 2"/>
</dbReference>
<evidence type="ECO:0000256" key="7">
    <source>
        <dbReference type="ARBA" id="ARBA00023136"/>
    </source>
</evidence>
<protein>
    <recommendedName>
        <fullName evidence="9">Major facilitator superfamily (MFS) profile domain-containing protein</fullName>
    </recommendedName>
</protein>